<evidence type="ECO:0000313" key="3">
    <source>
        <dbReference type="Proteomes" id="UP001470230"/>
    </source>
</evidence>
<proteinExistence type="predicted"/>
<comment type="caution">
    <text evidence="2">The sequence shown here is derived from an EMBL/GenBank/DDBJ whole genome shotgun (WGS) entry which is preliminary data.</text>
</comment>
<feature type="compositionally biased region" description="Pro residues" evidence="1">
    <location>
        <begin position="73"/>
        <end position="88"/>
    </location>
</feature>
<dbReference type="Proteomes" id="UP001470230">
    <property type="component" value="Unassembled WGS sequence"/>
</dbReference>
<keyword evidence="3" id="KW-1185">Reference proteome</keyword>
<feature type="region of interest" description="Disordered" evidence="1">
    <location>
        <begin position="61"/>
        <end position="88"/>
    </location>
</feature>
<name>A0ABR2KVP3_9EUKA</name>
<protein>
    <submittedName>
        <fullName evidence="2">Uncharacterized protein</fullName>
    </submittedName>
</protein>
<evidence type="ECO:0000256" key="1">
    <source>
        <dbReference type="SAM" id="MobiDB-lite"/>
    </source>
</evidence>
<organism evidence="2 3">
    <name type="scientific">Tritrichomonas musculus</name>
    <dbReference type="NCBI Taxonomy" id="1915356"/>
    <lineage>
        <taxon>Eukaryota</taxon>
        <taxon>Metamonada</taxon>
        <taxon>Parabasalia</taxon>
        <taxon>Tritrichomonadida</taxon>
        <taxon>Tritrichomonadidae</taxon>
        <taxon>Tritrichomonas</taxon>
    </lineage>
</organism>
<accession>A0ABR2KVP3</accession>
<dbReference type="EMBL" id="JAPFFF010000003">
    <property type="protein sequence ID" value="KAK8894050.1"/>
    <property type="molecule type" value="Genomic_DNA"/>
</dbReference>
<sequence>MFDPQEPSENIDNKKQYTVVVGEDIYHQKSPSHPAVAPNQPEDIKYPALQEEFSQSYTPLSMVGLPQDTNPKMVPPPLPHGVHPPPMD</sequence>
<reference evidence="2 3" key="1">
    <citation type="submission" date="2024-04" db="EMBL/GenBank/DDBJ databases">
        <title>Tritrichomonas musculus Genome.</title>
        <authorList>
            <person name="Alves-Ferreira E."/>
            <person name="Grigg M."/>
            <person name="Lorenzi H."/>
            <person name="Galac M."/>
        </authorList>
    </citation>
    <scope>NUCLEOTIDE SEQUENCE [LARGE SCALE GENOMIC DNA]</scope>
    <source>
        <strain evidence="2 3">EAF2021</strain>
    </source>
</reference>
<gene>
    <name evidence="2" type="ORF">M9Y10_022482</name>
</gene>
<evidence type="ECO:0000313" key="2">
    <source>
        <dbReference type="EMBL" id="KAK8894050.1"/>
    </source>
</evidence>